<evidence type="ECO:0000313" key="6">
    <source>
        <dbReference type="Proteomes" id="UP000224006"/>
    </source>
</evidence>
<dbReference type="Gene3D" id="3.40.630.30">
    <property type="match status" value="1"/>
</dbReference>
<dbReference type="GeneID" id="40306824"/>
<feature type="transmembrane region" description="Helical" evidence="3">
    <location>
        <begin position="363"/>
        <end position="383"/>
    </location>
</feature>
<keyword evidence="3" id="KW-1133">Transmembrane helix</keyword>
<organism evidence="5 6">
    <name type="scientific">Besnoitia besnoiti</name>
    <name type="common">Apicomplexan protozoan</name>
    <dbReference type="NCBI Taxonomy" id="94643"/>
    <lineage>
        <taxon>Eukaryota</taxon>
        <taxon>Sar</taxon>
        <taxon>Alveolata</taxon>
        <taxon>Apicomplexa</taxon>
        <taxon>Conoidasida</taxon>
        <taxon>Coccidia</taxon>
        <taxon>Eucoccidiorida</taxon>
        <taxon>Eimeriorina</taxon>
        <taxon>Sarcocystidae</taxon>
        <taxon>Besnoitia</taxon>
    </lineage>
</organism>
<dbReference type="Proteomes" id="UP000224006">
    <property type="component" value="Chromosome X"/>
</dbReference>
<evidence type="ECO:0000259" key="4">
    <source>
        <dbReference type="PROSITE" id="PS51186"/>
    </source>
</evidence>
<evidence type="ECO:0000313" key="5">
    <source>
        <dbReference type="EMBL" id="PFH32445.1"/>
    </source>
</evidence>
<dbReference type="KEGG" id="bbes:BESB_017630"/>
<reference evidence="5 6" key="1">
    <citation type="submission" date="2017-09" db="EMBL/GenBank/DDBJ databases">
        <title>Genome sequencing of Besnoitia besnoiti strain Bb-Ger1.</title>
        <authorList>
            <person name="Schares G."/>
            <person name="Venepally P."/>
            <person name="Lorenzi H.A."/>
        </authorList>
    </citation>
    <scope>NUCLEOTIDE SEQUENCE [LARGE SCALE GENOMIC DNA]</scope>
    <source>
        <strain evidence="5 6">Bb-Ger1</strain>
    </source>
</reference>
<dbReference type="EMBL" id="NWUJ01000011">
    <property type="protein sequence ID" value="PFH32445.1"/>
    <property type="molecule type" value="Genomic_DNA"/>
</dbReference>
<feature type="compositionally biased region" description="Low complexity" evidence="2">
    <location>
        <begin position="271"/>
        <end position="283"/>
    </location>
</feature>
<evidence type="ECO:0000256" key="3">
    <source>
        <dbReference type="SAM" id="Phobius"/>
    </source>
</evidence>
<dbReference type="OrthoDB" id="41532at2759"/>
<comment type="caution">
    <text evidence="5">The sequence shown here is derived from an EMBL/GenBank/DDBJ whole genome shotgun (WGS) entry which is preliminary data.</text>
</comment>
<feature type="compositionally biased region" description="Low complexity" evidence="2">
    <location>
        <begin position="55"/>
        <end position="72"/>
    </location>
</feature>
<gene>
    <name evidence="5" type="ORF">BESB_017630</name>
</gene>
<feature type="compositionally biased region" description="Low complexity" evidence="2">
    <location>
        <begin position="7"/>
        <end position="20"/>
    </location>
</feature>
<dbReference type="PANTHER" id="PTHR13947:SF37">
    <property type="entry name" value="LD18367P"/>
    <property type="match status" value="1"/>
</dbReference>
<dbReference type="CDD" id="cd04301">
    <property type="entry name" value="NAT_SF"/>
    <property type="match status" value="1"/>
</dbReference>
<dbReference type="STRING" id="94643.A0A2A9M3A8"/>
<accession>A0A2A9M3A8</accession>
<keyword evidence="6" id="KW-1185">Reference proteome</keyword>
<feature type="compositionally biased region" description="Low complexity" evidence="2">
    <location>
        <begin position="243"/>
        <end position="253"/>
    </location>
</feature>
<feature type="compositionally biased region" description="Basic and acidic residues" evidence="2">
    <location>
        <begin position="163"/>
        <end position="172"/>
    </location>
</feature>
<evidence type="ECO:0000256" key="2">
    <source>
        <dbReference type="SAM" id="MobiDB-lite"/>
    </source>
</evidence>
<feature type="region of interest" description="Disordered" evidence="2">
    <location>
        <begin position="1"/>
        <end position="114"/>
    </location>
</feature>
<feature type="compositionally biased region" description="Polar residues" evidence="2">
    <location>
        <begin position="32"/>
        <end position="42"/>
    </location>
</feature>
<feature type="domain" description="N-acetyltransferase" evidence="4">
    <location>
        <begin position="401"/>
        <end position="550"/>
    </location>
</feature>
<protein>
    <submittedName>
        <fullName evidence="5">Acetyltransferase, GNAT family protein</fullName>
    </submittedName>
</protein>
<feature type="region of interest" description="Disordered" evidence="2">
    <location>
        <begin position="146"/>
        <end position="172"/>
    </location>
</feature>
<dbReference type="AlphaFoldDB" id="A0A2A9M3A8"/>
<dbReference type="InterPro" id="IPR016181">
    <property type="entry name" value="Acyl_CoA_acyltransferase"/>
</dbReference>
<name>A0A2A9M3A8_BESBE</name>
<dbReference type="InterPro" id="IPR000182">
    <property type="entry name" value="GNAT_dom"/>
</dbReference>
<dbReference type="PROSITE" id="PS51186">
    <property type="entry name" value="GNAT"/>
    <property type="match status" value="1"/>
</dbReference>
<dbReference type="PANTHER" id="PTHR13947">
    <property type="entry name" value="GNAT FAMILY N-ACETYLTRANSFERASE"/>
    <property type="match status" value="1"/>
</dbReference>
<sequence length="570" mass="60658">MAPVSPPESASSRASSPARSPLEEPAPVSFSPLESPQPSDQAAASRADHVPPADPRAASSSAASPSSASPMSGGRGEGVDSSPGCSTSLSSSDIPSSPEDDFGDNGAGSDPRLIAAETAQVMTLAASSGSASAGLSPLASSFAATVERRREARGGGGEDTEERGDRGGERPDLRLKAAMRRQDAAEKAGQVPLCTHSGCQVKHRSTSFAEAGEALFASAAAGLDSLLSSSASLRPSTSPPLQPSALAPSLPRADGCDNAESSLRQRGVTVAGGARRPSSGGAPVMPDRAEQGRERREAGGFFSQFEAKGAHGESSVASASHGLNCGGSEGADYISVRPFHAGDAEAVKQLCYKHFRSLTVPSVFFWVCHHSIDLLALFVIALCFMPLSRVLLAGVLFFFYLLLRGVWEFEMYIRRDCPDLSNIAESYMKNKASGFWVAERTEEDSRNPSHSKTRIVGCIGLAPLQNDNKTAQLVRLVVDRSLRRQHIGSLLLNTFINYALQQHYSIVRLYTNNLNNDSIRFAKTKGFELQQVVRRGLMRGDLLKWQKKLEAPGLTQRKSRAFNLPSSVLD</sequence>
<feature type="region of interest" description="Disordered" evidence="2">
    <location>
        <begin position="230"/>
        <end position="295"/>
    </location>
</feature>
<dbReference type="GO" id="GO:0008080">
    <property type="term" value="F:N-acetyltransferase activity"/>
    <property type="evidence" value="ECO:0007669"/>
    <property type="project" value="InterPro"/>
</dbReference>
<keyword evidence="1 5" id="KW-0808">Transferase</keyword>
<feature type="transmembrane region" description="Helical" evidence="3">
    <location>
        <begin position="390"/>
        <end position="407"/>
    </location>
</feature>
<dbReference type="VEuPathDB" id="ToxoDB:BESB_017630"/>
<dbReference type="SUPFAM" id="SSF55729">
    <property type="entry name" value="Acyl-CoA N-acyltransferases (Nat)"/>
    <property type="match status" value="1"/>
</dbReference>
<evidence type="ECO:0000256" key="1">
    <source>
        <dbReference type="ARBA" id="ARBA00022679"/>
    </source>
</evidence>
<feature type="compositionally biased region" description="Low complexity" evidence="2">
    <location>
        <begin position="81"/>
        <end position="97"/>
    </location>
</feature>
<keyword evidence="3" id="KW-0812">Transmembrane</keyword>
<proteinExistence type="predicted"/>
<dbReference type="RefSeq" id="XP_029216454.1">
    <property type="nucleotide sequence ID" value="XM_029360478.1"/>
</dbReference>
<dbReference type="Pfam" id="PF00583">
    <property type="entry name" value="Acetyltransf_1"/>
    <property type="match status" value="1"/>
</dbReference>
<dbReference type="InterPro" id="IPR050769">
    <property type="entry name" value="NAT_camello-type"/>
</dbReference>
<keyword evidence="3" id="KW-0472">Membrane</keyword>